<evidence type="ECO:0000313" key="2">
    <source>
        <dbReference type="Proteomes" id="UP000757232"/>
    </source>
</evidence>
<evidence type="ECO:0000313" key="1">
    <source>
        <dbReference type="EMBL" id="OCB90472.1"/>
    </source>
</evidence>
<dbReference type="Proteomes" id="UP000757232">
    <property type="component" value="Unassembled WGS sequence"/>
</dbReference>
<gene>
    <name evidence="1" type="ORF">A7U60_g2325</name>
</gene>
<name>A0A9Q5I3E3_SANBA</name>
<accession>A0A9Q5I3E3</accession>
<sequence length="153" mass="17334">MANALNRLKIHYERDYFDTGKALMPQPRLVGDAPHLRFDERLFEEEERASKMTFRAKSQKTGSAESLVSALHFCGNIAGGVKVFVMDYTDSETAQSLRNTNRPLPSTAYDDFERLLRQLDIVHGDLRLSNLEGNMLPTSTGVENMARCIILMH</sequence>
<keyword evidence="2" id="KW-1185">Reference proteome</keyword>
<protein>
    <submittedName>
        <fullName evidence="1">Uncharacterized protein</fullName>
    </submittedName>
</protein>
<reference evidence="1" key="1">
    <citation type="submission" date="2016-06" db="EMBL/GenBank/DDBJ databases">
        <title>Draft Genome sequence of the fungus Inonotus baumii.</title>
        <authorList>
            <person name="Zhu H."/>
            <person name="Lin W."/>
        </authorList>
    </citation>
    <scope>NUCLEOTIDE SEQUENCE</scope>
    <source>
        <strain evidence="1">821</strain>
    </source>
</reference>
<organism evidence="1 2">
    <name type="scientific">Sanghuangporus baumii</name>
    <name type="common">Phellinus baumii</name>
    <dbReference type="NCBI Taxonomy" id="108892"/>
    <lineage>
        <taxon>Eukaryota</taxon>
        <taxon>Fungi</taxon>
        <taxon>Dikarya</taxon>
        <taxon>Basidiomycota</taxon>
        <taxon>Agaricomycotina</taxon>
        <taxon>Agaricomycetes</taxon>
        <taxon>Hymenochaetales</taxon>
        <taxon>Hymenochaetaceae</taxon>
        <taxon>Sanghuangporus</taxon>
    </lineage>
</organism>
<dbReference type="EMBL" id="LNZH02000130">
    <property type="protein sequence ID" value="OCB90472.1"/>
    <property type="molecule type" value="Genomic_DNA"/>
</dbReference>
<comment type="caution">
    <text evidence="1">The sequence shown here is derived from an EMBL/GenBank/DDBJ whole genome shotgun (WGS) entry which is preliminary data.</text>
</comment>
<dbReference type="AlphaFoldDB" id="A0A9Q5I3E3"/>
<proteinExistence type="predicted"/>